<proteinExistence type="predicted"/>
<evidence type="ECO:0000313" key="1">
    <source>
        <dbReference type="EMBL" id="RCK07180.1"/>
    </source>
</evidence>
<organism evidence="1 2">
    <name type="scientific">Thalassospira xianhensis MCCC 1A02616</name>
    <dbReference type="NCBI Taxonomy" id="1177929"/>
    <lineage>
        <taxon>Bacteria</taxon>
        <taxon>Pseudomonadati</taxon>
        <taxon>Pseudomonadota</taxon>
        <taxon>Alphaproteobacteria</taxon>
        <taxon>Rhodospirillales</taxon>
        <taxon>Thalassospiraceae</taxon>
        <taxon>Thalassospira</taxon>
    </lineage>
</organism>
<dbReference type="AlphaFoldDB" id="A0A367UGQ8"/>
<comment type="caution">
    <text evidence="1">The sequence shown here is derived from an EMBL/GenBank/DDBJ whole genome shotgun (WGS) entry which is preliminary data.</text>
</comment>
<name>A0A367UGQ8_9PROT</name>
<protein>
    <submittedName>
        <fullName evidence="1">Uncharacterized protein</fullName>
    </submittedName>
</protein>
<dbReference type="Proteomes" id="UP000252419">
    <property type="component" value="Unassembled WGS sequence"/>
</dbReference>
<sequence length="690" mass="79074">MSEKNPSIQTPIYDPEKPFAEPHFLTNIVGFTHDPVASMAQGFRADQIWVVCRFVPVEAGYRSDEIEVKEPDYRLARSQYDKAIYRRFPARQFPDLKEGSIWPLKDNQLPKSLDRFRAILDPSKIRYVWNIDEYEDLLWLREDGASLKFLSHMPTPQILINGFVRKHWFVEAERQQVREYEHGEFQTTFQISSADLLRYILDRSSELTIVLLNGATKSPYEMLFRETPYYTDQGALKAKSRYVNDEGKIKAAQVLLGLHSYGKAALRVVARCRTMLLKKYLLDMPWEISPPQIPLPFDKPFGVEFYGNEVELNTEILDPERQQIEWVENEPGIDVVRLTTVIAKRKTTDIQLVLPERKKREPRQASEGIPVIEKSYPNKIHGAVVSPPSPEKKEYLEKLKGNEVYSKPAHADLNFKIVREKNDGDETTGPKYMVTPTESEKASFGEMLQSAGHYVAQNYAPDYEVKNVRSNDEALDEGPVREIFRKCPEPFPEAHIVSLSPVTEGSSSLHLRGSLNGAEISFPLPDLATVLWNMHQNGEANIHTLAHDWLPVHSGSIGMLEFPTDWKKTIGLGTREKSRNLCAIVARIERNNIPRYLFCLERRYVPSEDTYNGRPNFMIKPRTAAGITIRDIFDILYCGVLKDINHSDRNGWPTNAELEKATGIPQRLRIIDASTDTMWETVNSMLEHLG</sequence>
<evidence type="ECO:0000313" key="2">
    <source>
        <dbReference type="Proteomes" id="UP000252419"/>
    </source>
</evidence>
<dbReference type="RefSeq" id="WP_114120831.1">
    <property type="nucleotide sequence ID" value="NZ_JPWA01000003.1"/>
</dbReference>
<reference evidence="1 2" key="1">
    <citation type="submission" date="2014-07" db="EMBL/GenBank/DDBJ databases">
        <title>Draft genome sequence of Thalassospira xianhensis P-4 (MCCC 1A02616).</title>
        <authorList>
            <person name="Lai Q."/>
            <person name="Shao Z."/>
        </authorList>
    </citation>
    <scope>NUCLEOTIDE SEQUENCE [LARGE SCALE GENOMIC DNA]</scope>
    <source>
        <strain evidence="1 2">MCCC 1A02616</strain>
    </source>
</reference>
<dbReference type="EMBL" id="JPWA01000003">
    <property type="protein sequence ID" value="RCK07180.1"/>
    <property type="molecule type" value="Genomic_DNA"/>
</dbReference>
<accession>A0A367UGQ8</accession>
<gene>
    <name evidence="1" type="ORF">TH5_04390</name>
</gene>
<keyword evidence="2" id="KW-1185">Reference proteome</keyword>